<evidence type="ECO:0008006" key="7">
    <source>
        <dbReference type="Google" id="ProtNLM"/>
    </source>
</evidence>
<feature type="compositionally biased region" description="Basic and acidic residues" evidence="4">
    <location>
        <begin position="15"/>
        <end position="31"/>
    </location>
</feature>
<dbReference type="GO" id="GO:0046872">
    <property type="term" value="F:metal ion binding"/>
    <property type="evidence" value="ECO:0007669"/>
    <property type="project" value="UniProtKB-KW"/>
</dbReference>
<dbReference type="GO" id="GO:0016491">
    <property type="term" value="F:oxidoreductase activity"/>
    <property type="evidence" value="ECO:0007669"/>
    <property type="project" value="InterPro"/>
</dbReference>
<proteinExistence type="predicted"/>
<evidence type="ECO:0000313" key="5">
    <source>
        <dbReference type="EMBL" id="AUX24022.1"/>
    </source>
</evidence>
<evidence type="ECO:0000256" key="3">
    <source>
        <dbReference type="ARBA" id="ARBA00023004"/>
    </source>
</evidence>
<dbReference type="SUPFAM" id="SSF54909">
    <property type="entry name" value="Dimeric alpha+beta barrel"/>
    <property type="match status" value="1"/>
</dbReference>
<dbReference type="Gene3D" id="3.30.70.1030">
    <property type="entry name" value="Apc35880, domain 1"/>
    <property type="match status" value="1"/>
</dbReference>
<evidence type="ECO:0000256" key="1">
    <source>
        <dbReference type="ARBA" id="ARBA00022617"/>
    </source>
</evidence>
<feature type="region of interest" description="Disordered" evidence="4">
    <location>
        <begin position="1"/>
        <end position="31"/>
    </location>
</feature>
<keyword evidence="2" id="KW-0479">Metal-binding</keyword>
<dbReference type="GO" id="GO:0020037">
    <property type="term" value="F:heme binding"/>
    <property type="evidence" value="ECO:0007669"/>
    <property type="project" value="InterPro"/>
</dbReference>
<dbReference type="EMBL" id="CP012670">
    <property type="protein sequence ID" value="AUX24022.1"/>
    <property type="molecule type" value="Genomic_DNA"/>
</dbReference>
<sequence>MSESTTGRPAAAGHAEPELPHIDVAERGAPRDGRPQILDRRLFMQLLVFRCAGAGDPAELTRAAGRALEEQGVGAVVYEDLNDPRGIGVLTWAEDPAFFVQTVRPALNRGELRALELQPDFTMLGRSYSTGYEQDLEYWMLRRPAETALNPAWSWAVWYPLRRSGAFSKLDGREQGSILREHGLIGRAYGAQDLAHDIRLACHGLDARDNEFVIGLVGKELHPLSHIVQSMRKTRQTAEFVSQMGPFFVGRVASRHPGR</sequence>
<reference evidence="5 6" key="1">
    <citation type="submission" date="2015-09" db="EMBL/GenBank/DDBJ databases">
        <title>Sorangium comparison.</title>
        <authorList>
            <person name="Zaburannyi N."/>
            <person name="Bunk B."/>
            <person name="Overmann J."/>
            <person name="Mueller R."/>
        </authorList>
    </citation>
    <scope>NUCLEOTIDE SEQUENCE [LARGE SCALE GENOMIC DNA]</scope>
    <source>
        <strain evidence="5 6">So ceGT47</strain>
    </source>
</reference>
<organism evidence="5 6">
    <name type="scientific">Sorangium cellulosum</name>
    <name type="common">Polyangium cellulosum</name>
    <dbReference type="NCBI Taxonomy" id="56"/>
    <lineage>
        <taxon>Bacteria</taxon>
        <taxon>Pseudomonadati</taxon>
        <taxon>Myxococcota</taxon>
        <taxon>Polyangia</taxon>
        <taxon>Polyangiales</taxon>
        <taxon>Polyangiaceae</taxon>
        <taxon>Sorangium</taxon>
    </lineage>
</organism>
<dbReference type="InterPro" id="IPR010644">
    <property type="entry name" value="ChdC/CLD"/>
</dbReference>
<gene>
    <name evidence="5" type="ORF">SOCEGT47_045550</name>
</gene>
<evidence type="ECO:0000256" key="2">
    <source>
        <dbReference type="ARBA" id="ARBA00022723"/>
    </source>
</evidence>
<protein>
    <recommendedName>
        <fullName evidence="7">Chlorite dismutase</fullName>
    </recommendedName>
</protein>
<name>A0A4V0NDV8_SORCE</name>
<keyword evidence="1" id="KW-0349">Heme</keyword>
<dbReference type="RefSeq" id="WP_129349623.1">
    <property type="nucleotide sequence ID" value="NZ_CP012670.1"/>
</dbReference>
<dbReference type="InterPro" id="IPR011008">
    <property type="entry name" value="Dimeric_a/b-barrel"/>
</dbReference>
<dbReference type="Pfam" id="PF06778">
    <property type="entry name" value="Chlor_dismutase"/>
    <property type="match status" value="1"/>
</dbReference>
<accession>A0A4V0NDV8</accession>
<evidence type="ECO:0000256" key="4">
    <source>
        <dbReference type="SAM" id="MobiDB-lite"/>
    </source>
</evidence>
<dbReference type="AlphaFoldDB" id="A0A4V0NDV8"/>
<evidence type="ECO:0000313" key="6">
    <source>
        <dbReference type="Proteomes" id="UP000295781"/>
    </source>
</evidence>
<dbReference type="OrthoDB" id="272164at2"/>
<keyword evidence="3" id="KW-0408">Iron</keyword>
<dbReference type="Proteomes" id="UP000295781">
    <property type="component" value="Chromosome"/>
</dbReference>